<protein>
    <submittedName>
        <fullName evidence="2">Uncharacterized protein</fullName>
    </submittedName>
</protein>
<dbReference type="EMBL" id="BGZK01000379">
    <property type="protein sequence ID" value="GBP40266.1"/>
    <property type="molecule type" value="Genomic_DNA"/>
</dbReference>
<accession>A0A4C1VME2</accession>
<comment type="caution">
    <text evidence="2">The sequence shown here is derived from an EMBL/GenBank/DDBJ whole genome shotgun (WGS) entry which is preliminary data.</text>
</comment>
<feature type="region of interest" description="Disordered" evidence="1">
    <location>
        <begin position="167"/>
        <end position="196"/>
    </location>
</feature>
<sequence>MEIVNKTSPLPKFVGAAVEGVSVSELRSPRARCLLAALMTTTGSSTNQVTCSGKPTHDRLITDQWADSVQTEGGRRPFLRFIPITEQVVTSDGARPAARITPPAQMQIAASKGTLVMFADININIGAGALAHSSVLMHRDVIREITNDVIITSAMETRNDSMEFQLTENGGGSFGRVNADRSRLETPVPEALGPSK</sequence>
<proteinExistence type="predicted"/>
<dbReference type="PROSITE" id="PS01295">
    <property type="entry name" value="ISPD"/>
    <property type="match status" value="1"/>
</dbReference>
<dbReference type="InterPro" id="IPR018294">
    <property type="entry name" value="ISPD_synthase_CS"/>
</dbReference>
<name>A0A4C1VME2_EUMVA</name>
<dbReference type="GO" id="GO:0008299">
    <property type="term" value="P:isoprenoid biosynthetic process"/>
    <property type="evidence" value="ECO:0007669"/>
    <property type="project" value="InterPro"/>
</dbReference>
<evidence type="ECO:0000313" key="2">
    <source>
        <dbReference type="EMBL" id="GBP40266.1"/>
    </source>
</evidence>
<organism evidence="2 3">
    <name type="scientific">Eumeta variegata</name>
    <name type="common">Bagworm moth</name>
    <name type="synonym">Eumeta japonica</name>
    <dbReference type="NCBI Taxonomy" id="151549"/>
    <lineage>
        <taxon>Eukaryota</taxon>
        <taxon>Metazoa</taxon>
        <taxon>Ecdysozoa</taxon>
        <taxon>Arthropoda</taxon>
        <taxon>Hexapoda</taxon>
        <taxon>Insecta</taxon>
        <taxon>Pterygota</taxon>
        <taxon>Neoptera</taxon>
        <taxon>Endopterygota</taxon>
        <taxon>Lepidoptera</taxon>
        <taxon>Glossata</taxon>
        <taxon>Ditrysia</taxon>
        <taxon>Tineoidea</taxon>
        <taxon>Psychidae</taxon>
        <taxon>Oiketicinae</taxon>
        <taxon>Eumeta</taxon>
    </lineage>
</organism>
<reference evidence="2 3" key="1">
    <citation type="journal article" date="2019" name="Commun. Biol.">
        <title>The bagworm genome reveals a unique fibroin gene that provides high tensile strength.</title>
        <authorList>
            <person name="Kono N."/>
            <person name="Nakamura H."/>
            <person name="Ohtoshi R."/>
            <person name="Tomita M."/>
            <person name="Numata K."/>
            <person name="Arakawa K."/>
        </authorList>
    </citation>
    <scope>NUCLEOTIDE SEQUENCE [LARGE SCALE GENOMIC DNA]</scope>
</reference>
<gene>
    <name evidence="2" type="ORF">EVAR_83956_1</name>
</gene>
<dbReference type="AlphaFoldDB" id="A0A4C1VME2"/>
<dbReference type="GO" id="GO:0003824">
    <property type="term" value="F:catalytic activity"/>
    <property type="evidence" value="ECO:0007669"/>
    <property type="project" value="InterPro"/>
</dbReference>
<dbReference type="Proteomes" id="UP000299102">
    <property type="component" value="Unassembled WGS sequence"/>
</dbReference>
<keyword evidence="3" id="KW-1185">Reference proteome</keyword>
<evidence type="ECO:0000256" key="1">
    <source>
        <dbReference type="SAM" id="MobiDB-lite"/>
    </source>
</evidence>
<evidence type="ECO:0000313" key="3">
    <source>
        <dbReference type="Proteomes" id="UP000299102"/>
    </source>
</evidence>